<protein>
    <submittedName>
        <fullName evidence="2">Uncharacterized protein</fullName>
    </submittedName>
</protein>
<accession>A0A392Q000</accession>
<dbReference type="Proteomes" id="UP000265520">
    <property type="component" value="Unassembled WGS sequence"/>
</dbReference>
<comment type="caution">
    <text evidence="2">The sequence shown here is derived from an EMBL/GenBank/DDBJ whole genome shotgun (WGS) entry which is preliminary data.</text>
</comment>
<evidence type="ECO:0000313" key="2">
    <source>
        <dbReference type="EMBL" id="MCI17030.1"/>
    </source>
</evidence>
<dbReference type="EMBL" id="LXQA010103565">
    <property type="protein sequence ID" value="MCI17030.1"/>
    <property type="molecule type" value="Genomic_DNA"/>
</dbReference>
<reference evidence="2 3" key="1">
    <citation type="journal article" date="2018" name="Front. Plant Sci.">
        <title>Red Clover (Trifolium pratense) and Zigzag Clover (T. medium) - A Picture of Genomic Similarities and Differences.</title>
        <authorList>
            <person name="Dluhosova J."/>
            <person name="Istvanek J."/>
            <person name="Nedelnik J."/>
            <person name="Repkova J."/>
        </authorList>
    </citation>
    <scope>NUCLEOTIDE SEQUENCE [LARGE SCALE GENOMIC DNA]</scope>
    <source>
        <strain evidence="3">cv. 10/8</strain>
        <tissue evidence="2">Leaf</tissue>
    </source>
</reference>
<feature type="non-terminal residue" evidence="2">
    <location>
        <position position="91"/>
    </location>
</feature>
<proteinExistence type="predicted"/>
<keyword evidence="3" id="KW-1185">Reference proteome</keyword>
<organism evidence="2 3">
    <name type="scientific">Trifolium medium</name>
    <dbReference type="NCBI Taxonomy" id="97028"/>
    <lineage>
        <taxon>Eukaryota</taxon>
        <taxon>Viridiplantae</taxon>
        <taxon>Streptophyta</taxon>
        <taxon>Embryophyta</taxon>
        <taxon>Tracheophyta</taxon>
        <taxon>Spermatophyta</taxon>
        <taxon>Magnoliopsida</taxon>
        <taxon>eudicotyledons</taxon>
        <taxon>Gunneridae</taxon>
        <taxon>Pentapetalae</taxon>
        <taxon>rosids</taxon>
        <taxon>fabids</taxon>
        <taxon>Fabales</taxon>
        <taxon>Fabaceae</taxon>
        <taxon>Papilionoideae</taxon>
        <taxon>50 kb inversion clade</taxon>
        <taxon>NPAAA clade</taxon>
        <taxon>Hologalegina</taxon>
        <taxon>IRL clade</taxon>
        <taxon>Trifolieae</taxon>
        <taxon>Trifolium</taxon>
    </lineage>
</organism>
<sequence>MSQPNSSLATPSHSPLTPTEEQPQRRRSQRLMQRQKEKILITASGGKSPFNGKKGSPEKAITASGGSGGKSPFNGKKGSPEKAITASGGSG</sequence>
<feature type="region of interest" description="Disordered" evidence="1">
    <location>
        <begin position="1"/>
        <end position="91"/>
    </location>
</feature>
<evidence type="ECO:0000256" key="1">
    <source>
        <dbReference type="SAM" id="MobiDB-lite"/>
    </source>
</evidence>
<feature type="compositionally biased region" description="Polar residues" evidence="1">
    <location>
        <begin position="1"/>
        <end position="21"/>
    </location>
</feature>
<evidence type="ECO:0000313" key="3">
    <source>
        <dbReference type="Proteomes" id="UP000265520"/>
    </source>
</evidence>
<dbReference type="AlphaFoldDB" id="A0A392Q000"/>
<name>A0A392Q000_9FABA</name>